<comment type="similarity">
    <text evidence="2">Belongs to the EamA transporter family.</text>
</comment>
<comment type="subcellular location">
    <subcellularLocation>
        <location evidence="1">Endomembrane system</location>
        <topology evidence="1">Multi-pass membrane protein</topology>
    </subcellularLocation>
</comment>
<accession>A0ABS2DGQ6</accession>
<evidence type="ECO:0000256" key="4">
    <source>
        <dbReference type="ARBA" id="ARBA00022989"/>
    </source>
</evidence>
<feature type="transmembrane region" description="Helical" evidence="6">
    <location>
        <begin position="242"/>
        <end position="260"/>
    </location>
</feature>
<evidence type="ECO:0000256" key="2">
    <source>
        <dbReference type="ARBA" id="ARBA00007362"/>
    </source>
</evidence>
<sequence>MAKLYSALIILSLIWGTSFLFIKLLVEPIGAWGVVFGRCLFGTMILILIIAIRREWKGFKRLPIKMIILVSFLNNAIPWFLIALSETRITSSYASLINATTPIWTIMIGFLFFHNKLKKFQWIGIVLGFAGIVLLSGVNMENIKEQSIIGLFTMIGATICYGFSTHLSKKYLSSVSITMTSASTLLVATFISFIMVLLTDQSIFIKIVEPTVFFGLIGLGVFGSGIAYLLYYYCIQRGSPEFASLVTYLVPISAMLWGALILNERIHLTMIIGFMLILAGVYVSSNKKKERSSEMSKTA</sequence>
<feature type="transmembrane region" description="Helical" evidence="6">
    <location>
        <begin position="266"/>
        <end position="285"/>
    </location>
</feature>
<name>A0ABS2DGQ6_9BACI</name>
<feature type="domain" description="EamA" evidence="7">
    <location>
        <begin position="149"/>
        <end position="285"/>
    </location>
</feature>
<reference evidence="8 9" key="1">
    <citation type="submission" date="2021-02" db="EMBL/GenBank/DDBJ databases">
        <title>Bacillus sp. RD4P76, an endophyte from a halophyte.</title>
        <authorList>
            <person name="Sun J.-Q."/>
        </authorList>
    </citation>
    <scope>NUCLEOTIDE SEQUENCE [LARGE SCALE GENOMIC DNA]</scope>
    <source>
        <strain evidence="8 9">RD4P76</strain>
    </source>
</reference>
<keyword evidence="4 6" id="KW-1133">Transmembrane helix</keyword>
<evidence type="ECO:0000313" key="8">
    <source>
        <dbReference type="EMBL" id="MBM6617607.1"/>
    </source>
</evidence>
<dbReference type="Pfam" id="PF00892">
    <property type="entry name" value="EamA"/>
    <property type="match status" value="2"/>
</dbReference>
<keyword evidence="5 6" id="KW-0472">Membrane</keyword>
<evidence type="ECO:0000256" key="1">
    <source>
        <dbReference type="ARBA" id="ARBA00004127"/>
    </source>
</evidence>
<feature type="transmembrane region" description="Helical" evidence="6">
    <location>
        <begin position="146"/>
        <end position="163"/>
    </location>
</feature>
<protein>
    <submittedName>
        <fullName evidence="8">DMT family transporter</fullName>
    </submittedName>
</protein>
<evidence type="ECO:0000256" key="5">
    <source>
        <dbReference type="ARBA" id="ARBA00023136"/>
    </source>
</evidence>
<evidence type="ECO:0000256" key="3">
    <source>
        <dbReference type="ARBA" id="ARBA00022692"/>
    </source>
</evidence>
<gene>
    <name evidence="8" type="ORF">JR050_07930</name>
</gene>
<feature type="transmembrane region" description="Helical" evidence="6">
    <location>
        <begin position="93"/>
        <end position="113"/>
    </location>
</feature>
<dbReference type="Gene3D" id="1.10.3730.20">
    <property type="match status" value="1"/>
</dbReference>
<dbReference type="PANTHER" id="PTHR32322">
    <property type="entry name" value="INNER MEMBRANE TRANSPORTER"/>
    <property type="match status" value="1"/>
</dbReference>
<feature type="transmembrane region" description="Helical" evidence="6">
    <location>
        <begin position="64"/>
        <end position="81"/>
    </location>
</feature>
<comment type="caution">
    <text evidence="8">The sequence shown here is derived from an EMBL/GenBank/DDBJ whole genome shotgun (WGS) entry which is preliminary data.</text>
</comment>
<feature type="transmembrane region" description="Helical" evidence="6">
    <location>
        <begin position="211"/>
        <end position="235"/>
    </location>
</feature>
<dbReference type="PANTHER" id="PTHR32322:SF2">
    <property type="entry name" value="EAMA DOMAIN-CONTAINING PROTEIN"/>
    <property type="match status" value="1"/>
</dbReference>
<dbReference type="InterPro" id="IPR037185">
    <property type="entry name" value="EmrE-like"/>
</dbReference>
<evidence type="ECO:0000313" key="9">
    <source>
        <dbReference type="Proteomes" id="UP001518925"/>
    </source>
</evidence>
<organism evidence="8 9">
    <name type="scientific">Bacillus suaedaesalsae</name>
    <dbReference type="NCBI Taxonomy" id="2810349"/>
    <lineage>
        <taxon>Bacteria</taxon>
        <taxon>Bacillati</taxon>
        <taxon>Bacillota</taxon>
        <taxon>Bacilli</taxon>
        <taxon>Bacillales</taxon>
        <taxon>Bacillaceae</taxon>
        <taxon>Bacillus</taxon>
    </lineage>
</organism>
<keyword evidence="9" id="KW-1185">Reference proteome</keyword>
<dbReference type="InterPro" id="IPR000620">
    <property type="entry name" value="EamA_dom"/>
</dbReference>
<feature type="transmembrane region" description="Helical" evidence="6">
    <location>
        <begin position="32"/>
        <end position="52"/>
    </location>
</feature>
<dbReference type="Proteomes" id="UP001518925">
    <property type="component" value="Unassembled WGS sequence"/>
</dbReference>
<evidence type="ECO:0000256" key="6">
    <source>
        <dbReference type="SAM" id="Phobius"/>
    </source>
</evidence>
<dbReference type="RefSeq" id="WP_204202985.1">
    <property type="nucleotide sequence ID" value="NZ_JAFELM010000024.1"/>
</dbReference>
<dbReference type="EMBL" id="JAFELM010000024">
    <property type="protein sequence ID" value="MBM6617607.1"/>
    <property type="molecule type" value="Genomic_DNA"/>
</dbReference>
<dbReference type="InterPro" id="IPR050638">
    <property type="entry name" value="AA-Vitamin_Transporters"/>
</dbReference>
<dbReference type="SUPFAM" id="SSF103481">
    <property type="entry name" value="Multidrug resistance efflux transporter EmrE"/>
    <property type="match status" value="2"/>
</dbReference>
<feature type="domain" description="EamA" evidence="7">
    <location>
        <begin position="6"/>
        <end position="136"/>
    </location>
</feature>
<feature type="transmembrane region" description="Helical" evidence="6">
    <location>
        <begin position="7"/>
        <end position="26"/>
    </location>
</feature>
<proteinExistence type="inferred from homology"/>
<keyword evidence="3 6" id="KW-0812">Transmembrane</keyword>
<feature type="transmembrane region" description="Helical" evidence="6">
    <location>
        <begin position="175"/>
        <end position="199"/>
    </location>
</feature>
<evidence type="ECO:0000259" key="7">
    <source>
        <dbReference type="Pfam" id="PF00892"/>
    </source>
</evidence>
<feature type="transmembrane region" description="Helical" evidence="6">
    <location>
        <begin position="120"/>
        <end position="140"/>
    </location>
</feature>